<dbReference type="WBParaSite" id="SMUV_0000845101-mRNA-1">
    <property type="protein sequence ID" value="SMUV_0000845101-mRNA-1"/>
    <property type="gene ID" value="SMUV_0000845101"/>
</dbReference>
<dbReference type="PROSITE" id="PS50206">
    <property type="entry name" value="RHODANESE_3"/>
    <property type="match status" value="1"/>
</dbReference>
<dbReference type="CDD" id="cd00757">
    <property type="entry name" value="ThiF_MoeB_HesA_family"/>
    <property type="match status" value="1"/>
</dbReference>
<accession>A0A0N5AUC0</accession>
<dbReference type="PRINTS" id="PR00420">
    <property type="entry name" value="RNGMNOXGNASE"/>
</dbReference>
<name>A0A0N5AUC0_9BILA</name>
<dbReference type="GO" id="GO:0006777">
    <property type="term" value="P:Mo-molybdopterin cofactor biosynthetic process"/>
    <property type="evidence" value="ECO:0007669"/>
    <property type="project" value="UniProtKB-KW"/>
</dbReference>
<dbReference type="GO" id="GO:0004792">
    <property type="term" value="F:thiosulfate-cyanide sulfurtransferase activity"/>
    <property type="evidence" value="ECO:0007669"/>
    <property type="project" value="TreeGrafter"/>
</dbReference>
<dbReference type="InterPro" id="IPR035985">
    <property type="entry name" value="Ubiquitin-activating_enz"/>
</dbReference>
<proteinExistence type="predicted"/>
<dbReference type="Proteomes" id="UP000046393">
    <property type="component" value="Unplaced"/>
</dbReference>
<keyword evidence="3" id="KW-1185">Reference proteome</keyword>
<dbReference type="STRING" id="451379.A0A0N5AUC0"/>
<dbReference type="InterPro" id="IPR036873">
    <property type="entry name" value="Rhodanese-like_dom_sf"/>
</dbReference>
<dbReference type="SUPFAM" id="SSF69572">
    <property type="entry name" value="Activating enzymes of the ubiquitin-like proteins"/>
    <property type="match status" value="2"/>
</dbReference>
<organism evidence="3 4">
    <name type="scientific">Syphacia muris</name>
    <dbReference type="NCBI Taxonomy" id="451379"/>
    <lineage>
        <taxon>Eukaryota</taxon>
        <taxon>Metazoa</taxon>
        <taxon>Ecdysozoa</taxon>
        <taxon>Nematoda</taxon>
        <taxon>Chromadorea</taxon>
        <taxon>Rhabditida</taxon>
        <taxon>Spirurina</taxon>
        <taxon>Oxyuridomorpha</taxon>
        <taxon>Oxyuroidea</taxon>
        <taxon>Oxyuridae</taxon>
        <taxon>Syphacia</taxon>
    </lineage>
</organism>
<dbReference type="Gene3D" id="3.40.250.10">
    <property type="entry name" value="Rhodanese-like domain"/>
    <property type="match status" value="1"/>
</dbReference>
<dbReference type="PANTHER" id="PTHR10953:SF102">
    <property type="entry name" value="ADENYLYLTRANSFERASE AND SULFURTRANSFERASE MOCS3"/>
    <property type="match status" value="1"/>
</dbReference>
<dbReference type="Pfam" id="PF00899">
    <property type="entry name" value="ThiF"/>
    <property type="match status" value="2"/>
</dbReference>
<keyword evidence="1" id="KW-0501">Molybdenum cofactor biosynthesis</keyword>
<protein>
    <submittedName>
        <fullName evidence="4">Rhodanese domain-containing protein</fullName>
    </submittedName>
</protein>
<dbReference type="Pfam" id="PF00581">
    <property type="entry name" value="Rhodanese"/>
    <property type="match status" value="1"/>
</dbReference>
<dbReference type="InterPro" id="IPR045886">
    <property type="entry name" value="ThiF/MoeB/HesA"/>
</dbReference>
<dbReference type="GO" id="GO:0008641">
    <property type="term" value="F:ubiquitin-like modifier activating enzyme activity"/>
    <property type="evidence" value="ECO:0007669"/>
    <property type="project" value="InterPro"/>
</dbReference>
<dbReference type="Gene3D" id="3.40.50.720">
    <property type="entry name" value="NAD(P)-binding Rossmann-like Domain"/>
    <property type="match status" value="2"/>
</dbReference>
<dbReference type="AlphaFoldDB" id="A0A0N5AUC0"/>
<dbReference type="PANTHER" id="PTHR10953">
    <property type="entry name" value="UBIQUITIN-ACTIVATING ENZYME E1"/>
    <property type="match status" value="1"/>
</dbReference>
<dbReference type="InterPro" id="IPR001763">
    <property type="entry name" value="Rhodanese-like_dom"/>
</dbReference>
<evidence type="ECO:0000259" key="2">
    <source>
        <dbReference type="PROSITE" id="PS50206"/>
    </source>
</evidence>
<dbReference type="GO" id="GO:0032446">
    <property type="term" value="P:protein modification by small protein conjugation"/>
    <property type="evidence" value="ECO:0007669"/>
    <property type="project" value="TreeGrafter"/>
</dbReference>
<dbReference type="InterPro" id="IPR000594">
    <property type="entry name" value="ThiF_NAD_FAD-bd"/>
</dbReference>
<evidence type="ECO:0000313" key="3">
    <source>
        <dbReference type="Proteomes" id="UP000046393"/>
    </source>
</evidence>
<evidence type="ECO:0000256" key="1">
    <source>
        <dbReference type="ARBA" id="ARBA00023150"/>
    </source>
</evidence>
<sequence length="588" mass="64659">MRNYCCSHKLSAGEVFRYSRQILLEEIGPEGQEKLKQSSVLVIGAGPLGLPLITYCAAAGIGRLGVIDDSTVGQVDLIQTFYDKDCFGLNRIDCAEIIVKRNDVATVCETLGKTLVSGALTNSGGTVYLIFPSENNSVLCENCSSTISVEERDFQDMSEMTFGAAFGFISCLMSTEIIKQITSVGFQRNCELESCSQCKRRKSVCKFRLDNVFPANQAQLEQSSLLVVGAGGLGSPVSLYCAAAGINRIGLVDGDKVTVDNLHRQIAYSECVVAQSKVEALRERILKINPKCSVELWDVFMNESNAKDIIEQYDLVADCSDNWTTRSLISDTCGTLDTKKMVVSGSALCWDGQLTVYNNKEKCVCFRCLNPDPLPSALQKTCRETGVICSVVGAIGCLQAAEILRILSDNLPSYVSKLLVYDGLNSSLRVMTLKPNKKTCLVCSGNWMNNKSFMNYTSLDAKPCLMKSDRITARELDLVLKSSDNQPYLIDTRPPHQFRIGHLGTAINIPQSQLQLIDSSQVLAILKTTVEEVLKRGVSIISHRGNQSQLAVLKLREKFCFLPPSVFKDVIGGYVSWQNDVDSLFPIY</sequence>
<dbReference type="GO" id="GO:0016779">
    <property type="term" value="F:nucleotidyltransferase activity"/>
    <property type="evidence" value="ECO:0007669"/>
    <property type="project" value="TreeGrafter"/>
</dbReference>
<feature type="domain" description="Rhodanese" evidence="2">
    <location>
        <begin position="483"/>
        <end position="586"/>
    </location>
</feature>
<evidence type="ECO:0000313" key="4">
    <source>
        <dbReference type="WBParaSite" id="SMUV_0000845101-mRNA-1"/>
    </source>
</evidence>
<dbReference type="GO" id="GO:0005737">
    <property type="term" value="C:cytoplasm"/>
    <property type="evidence" value="ECO:0007669"/>
    <property type="project" value="TreeGrafter"/>
</dbReference>
<reference evidence="4" key="1">
    <citation type="submission" date="2017-02" db="UniProtKB">
        <authorList>
            <consortium name="WormBaseParasite"/>
        </authorList>
    </citation>
    <scope>IDENTIFICATION</scope>
</reference>